<dbReference type="CDD" id="cd04730">
    <property type="entry name" value="NPD_like"/>
    <property type="match status" value="1"/>
</dbReference>
<reference evidence="5" key="2">
    <citation type="submission" date="2013-12" db="EMBL/GenBank/DDBJ databases">
        <title>Evolution of pathogenesis and genome organization in the Tremellales.</title>
        <authorList>
            <person name="Cuomo C."/>
            <person name="Litvintseva A."/>
            <person name="Heitman J."/>
            <person name="Chen Y."/>
            <person name="Sun S."/>
            <person name="Springer D."/>
            <person name="Dromer F."/>
            <person name="Young S."/>
            <person name="Zeng Q."/>
            <person name="Chapman S."/>
            <person name="Gujja S."/>
            <person name="Saif S."/>
            <person name="Birren B."/>
        </authorList>
    </citation>
    <scope>NUCLEOTIDE SEQUENCE [LARGE SCALE GENOMIC DNA]</scope>
    <source>
        <strain evidence="5">CBS 10435</strain>
    </source>
</reference>
<dbReference type="SUPFAM" id="SSF51412">
    <property type="entry name" value="Inosine monophosphate dehydrogenase (IMPDH)"/>
    <property type="match status" value="1"/>
</dbReference>
<dbReference type="GO" id="GO:0018580">
    <property type="term" value="F:nitronate monooxygenase activity"/>
    <property type="evidence" value="ECO:0007669"/>
    <property type="project" value="InterPro"/>
</dbReference>
<dbReference type="Proteomes" id="UP000092583">
    <property type="component" value="Unassembled WGS sequence"/>
</dbReference>
<keyword evidence="2" id="KW-0288">FMN</keyword>
<keyword evidence="1" id="KW-0285">Flavoprotein</keyword>
<dbReference type="Pfam" id="PF03060">
    <property type="entry name" value="NMO"/>
    <property type="match status" value="1"/>
</dbReference>
<sequence>MSVISTPITELFGVKHPILLAGMNVAAGPELAAAVSNAGGLGVIGGLGYTPKHLRGIIKELKSSLDKPDLPFGVDLLIPSTAPTARKTNYDYTKGKLDELIDVIIEEKAKLFVCAVGVPPKDVVERLHKAGILVMNMVGAPKHVPKALDVGVDLICAQGGEGGGHTGTTATSILIPACVDLCKGRTSPLTGQPVHVIAAGGIYDGRGLAASLMLGAQGVWVGTRFVASTEAAAPKKHKDLILSADHGDAGTTLIYTGRPLRVRQTDYVKSWNERQDEIIALTKQGKIPHDLEMEKHPEKSIQARSWLMGDVSALIKDVKPAKEIIDDMVNEAKQHIERGYGFVNGNGNGNAVRARL</sequence>
<dbReference type="GO" id="GO:0051213">
    <property type="term" value="F:dioxygenase activity"/>
    <property type="evidence" value="ECO:0007669"/>
    <property type="project" value="UniProtKB-KW"/>
</dbReference>
<proteinExistence type="predicted"/>
<reference evidence="4 5" key="1">
    <citation type="submission" date="2013-07" db="EMBL/GenBank/DDBJ databases">
        <title>The Genome Sequence of Kwoniella mangroviensis CBS10435.</title>
        <authorList>
            <consortium name="The Broad Institute Genome Sequencing Platform"/>
            <person name="Cuomo C."/>
            <person name="Litvintseva A."/>
            <person name="Chen Y."/>
            <person name="Heitman J."/>
            <person name="Sun S."/>
            <person name="Springer D."/>
            <person name="Dromer F."/>
            <person name="Young S.K."/>
            <person name="Zeng Q."/>
            <person name="Gargeya S."/>
            <person name="Fitzgerald M."/>
            <person name="Abouelleil A."/>
            <person name="Alvarado L."/>
            <person name="Berlin A.M."/>
            <person name="Chapman S.B."/>
            <person name="Dewar J."/>
            <person name="Goldberg J."/>
            <person name="Griggs A."/>
            <person name="Gujja S."/>
            <person name="Hansen M."/>
            <person name="Howarth C."/>
            <person name="Imamovic A."/>
            <person name="Larimer J."/>
            <person name="McCowan C."/>
            <person name="Murphy C."/>
            <person name="Pearson M."/>
            <person name="Priest M."/>
            <person name="Roberts A."/>
            <person name="Saif S."/>
            <person name="Shea T."/>
            <person name="Sykes S."/>
            <person name="Wortman J."/>
            <person name="Nusbaum C."/>
            <person name="Birren B."/>
        </authorList>
    </citation>
    <scope>NUCLEOTIDE SEQUENCE [LARGE SCALE GENOMIC DNA]</scope>
    <source>
        <strain evidence="4 5">CBS 10435</strain>
    </source>
</reference>
<dbReference type="PANTHER" id="PTHR32332:SF31">
    <property type="entry name" value="2-NITROPROPANE DIOXYGENASE FAMILY, PUTATIVE (AFU_ORTHOLOGUE AFUA_2G09850)-RELATED"/>
    <property type="match status" value="1"/>
</dbReference>
<protein>
    <submittedName>
        <fullName evidence="4">2-nitropropane dioxygenase</fullName>
    </submittedName>
</protein>
<evidence type="ECO:0000313" key="5">
    <source>
        <dbReference type="Proteomes" id="UP000092583"/>
    </source>
</evidence>
<evidence type="ECO:0000256" key="1">
    <source>
        <dbReference type="ARBA" id="ARBA00022630"/>
    </source>
</evidence>
<dbReference type="Gene3D" id="3.20.20.70">
    <property type="entry name" value="Aldolase class I"/>
    <property type="match status" value="1"/>
</dbReference>
<evidence type="ECO:0000313" key="4">
    <source>
        <dbReference type="EMBL" id="OCF58277.1"/>
    </source>
</evidence>
<dbReference type="PANTHER" id="PTHR32332">
    <property type="entry name" value="2-NITROPROPANE DIOXYGENASE"/>
    <property type="match status" value="1"/>
</dbReference>
<keyword evidence="3" id="KW-0560">Oxidoreductase</keyword>
<organism evidence="4 5">
    <name type="scientific">Kwoniella mangroviensis CBS 10435</name>
    <dbReference type="NCBI Taxonomy" id="1331196"/>
    <lineage>
        <taxon>Eukaryota</taxon>
        <taxon>Fungi</taxon>
        <taxon>Dikarya</taxon>
        <taxon>Basidiomycota</taxon>
        <taxon>Agaricomycotina</taxon>
        <taxon>Tremellomycetes</taxon>
        <taxon>Tremellales</taxon>
        <taxon>Cryptococcaceae</taxon>
        <taxon>Kwoniella</taxon>
    </lineage>
</organism>
<evidence type="ECO:0000256" key="3">
    <source>
        <dbReference type="ARBA" id="ARBA00023002"/>
    </source>
</evidence>
<evidence type="ECO:0000256" key="2">
    <source>
        <dbReference type="ARBA" id="ARBA00022643"/>
    </source>
</evidence>
<dbReference type="EMBL" id="KI669462">
    <property type="protein sequence ID" value="OCF58277.1"/>
    <property type="molecule type" value="Genomic_DNA"/>
</dbReference>
<accession>A0A1B9IRW3</accession>
<gene>
    <name evidence="4" type="ORF">L486_04308</name>
</gene>
<dbReference type="InterPro" id="IPR004136">
    <property type="entry name" value="NMO"/>
</dbReference>
<dbReference type="STRING" id="1331196.A0A1B9IRW3"/>
<keyword evidence="5" id="KW-1185">Reference proteome</keyword>
<keyword evidence="4" id="KW-0223">Dioxygenase</keyword>
<dbReference type="OrthoDB" id="10265891at2759"/>
<dbReference type="AlphaFoldDB" id="A0A1B9IRW3"/>
<dbReference type="InterPro" id="IPR013785">
    <property type="entry name" value="Aldolase_TIM"/>
</dbReference>
<name>A0A1B9IRW3_9TREE</name>